<protein>
    <recommendedName>
        <fullName evidence="3">Co-chaperone DjlA N-terminal domain-containing protein</fullName>
    </recommendedName>
</protein>
<sequence length="165" mass="18910">MTTNIKQEEPKLGTFWLFKEKFGFNQIPLDIAYEAYYKSLLICANGDGTLADEERDWVIGYAYAYNCDPAIIEKLKVYKADEEIETVITQHNSVSESRPSLIFDAIQACCADGEYSDKERSVVLRGAKKLNISEDEFNKIEELYLETVKLREKRLAVFYPNGSPL</sequence>
<dbReference type="Proteomes" id="UP000010475">
    <property type="component" value="Chromosome"/>
</dbReference>
<dbReference type="KEGG" id="csg:Cylst_5048"/>
<name>K9X395_9NOST</name>
<evidence type="ECO:0000313" key="1">
    <source>
        <dbReference type="EMBL" id="AFZ27095.1"/>
    </source>
</evidence>
<proteinExistence type="predicted"/>
<dbReference type="InterPro" id="IPR029024">
    <property type="entry name" value="TerB-like"/>
</dbReference>
<dbReference type="SUPFAM" id="SSF158682">
    <property type="entry name" value="TerB-like"/>
    <property type="match status" value="1"/>
</dbReference>
<dbReference type="AlphaFoldDB" id="K9X395"/>
<evidence type="ECO:0008006" key="3">
    <source>
        <dbReference type="Google" id="ProtNLM"/>
    </source>
</evidence>
<dbReference type="Gene3D" id="1.10.3680.10">
    <property type="entry name" value="TerB-like"/>
    <property type="match status" value="1"/>
</dbReference>
<dbReference type="OrthoDB" id="466680at2"/>
<dbReference type="RefSeq" id="WP_015210330.1">
    <property type="nucleotide sequence ID" value="NC_019757.1"/>
</dbReference>
<gene>
    <name evidence="1" type="ORF">Cylst_5048</name>
</gene>
<evidence type="ECO:0000313" key="2">
    <source>
        <dbReference type="Proteomes" id="UP000010475"/>
    </source>
</evidence>
<reference evidence="1 2" key="1">
    <citation type="submission" date="2012-06" db="EMBL/GenBank/DDBJ databases">
        <title>Finished chromosome of genome of Cylindrospermum stagnale PCC 7417.</title>
        <authorList>
            <consortium name="US DOE Joint Genome Institute"/>
            <person name="Gugger M."/>
            <person name="Coursin T."/>
            <person name="Rippka R."/>
            <person name="Tandeau De Marsac N."/>
            <person name="Huntemann M."/>
            <person name="Wei C.-L."/>
            <person name="Han J."/>
            <person name="Detter J.C."/>
            <person name="Han C."/>
            <person name="Tapia R."/>
            <person name="Chen A."/>
            <person name="Kyrpides N."/>
            <person name="Mavromatis K."/>
            <person name="Markowitz V."/>
            <person name="Szeto E."/>
            <person name="Ivanova N."/>
            <person name="Pagani I."/>
            <person name="Pati A."/>
            <person name="Goodwin L."/>
            <person name="Nordberg H.P."/>
            <person name="Cantor M.N."/>
            <person name="Hua S.X."/>
            <person name="Woyke T."/>
            <person name="Kerfeld C.A."/>
        </authorList>
    </citation>
    <scope>NUCLEOTIDE SEQUENCE [LARGE SCALE GENOMIC DNA]</scope>
    <source>
        <strain evidence="1 2">PCC 7417</strain>
    </source>
</reference>
<keyword evidence="2" id="KW-1185">Reference proteome</keyword>
<dbReference type="eggNOG" id="COG4103">
    <property type="taxonomic scope" value="Bacteria"/>
</dbReference>
<dbReference type="HOGENOM" id="CLU_1617306_0_0_3"/>
<accession>K9X395</accession>
<dbReference type="EMBL" id="CP003642">
    <property type="protein sequence ID" value="AFZ27095.1"/>
    <property type="molecule type" value="Genomic_DNA"/>
</dbReference>
<organism evidence="1 2">
    <name type="scientific">Cylindrospermum stagnale PCC 7417</name>
    <dbReference type="NCBI Taxonomy" id="56107"/>
    <lineage>
        <taxon>Bacteria</taxon>
        <taxon>Bacillati</taxon>
        <taxon>Cyanobacteriota</taxon>
        <taxon>Cyanophyceae</taxon>
        <taxon>Nostocales</taxon>
        <taxon>Nostocaceae</taxon>
        <taxon>Cylindrospermum</taxon>
    </lineage>
</organism>